<accession>A0A507BII2</accession>
<dbReference type="GO" id="GO:0016787">
    <property type="term" value="F:hydrolase activity"/>
    <property type="evidence" value="ECO:0007669"/>
    <property type="project" value="InterPro"/>
</dbReference>
<dbReference type="PANTHER" id="PTHR47668:SF1">
    <property type="entry name" value="DIENELACTONE HYDROLASE DOMAIN-CONTAINING PROTEIN-RELATED"/>
    <property type="match status" value="1"/>
</dbReference>
<dbReference type="SUPFAM" id="SSF53474">
    <property type="entry name" value="alpha/beta-Hydrolases"/>
    <property type="match status" value="1"/>
</dbReference>
<feature type="domain" description="Dienelactone hydrolase" evidence="1">
    <location>
        <begin position="24"/>
        <end position="222"/>
    </location>
</feature>
<dbReference type="Proteomes" id="UP000319731">
    <property type="component" value="Unassembled WGS sequence"/>
</dbReference>
<evidence type="ECO:0000259" key="1">
    <source>
        <dbReference type="Pfam" id="PF01738"/>
    </source>
</evidence>
<dbReference type="Gene3D" id="3.40.50.1820">
    <property type="entry name" value="alpha/beta hydrolase"/>
    <property type="match status" value="1"/>
</dbReference>
<dbReference type="Pfam" id="PF01738">
    <property type="entry name" value="DLH"/>
    <property type="match status" value="1"/>
</dbReference>
<name>A0A507BII2_9FUNG</name>
<dbReference type="EMBL" id="QEAO01000065">
    <property type="protein sequence ID" value="TPX30530.1"/>
    <property type="molecule type" value="Genomic_DNA"/>
</dbReference>
<dbReference type="STRING" id="1806994.A0A507BII2"/>
<sequence length="232" mass="25105">MSSTYEPVGTVSAIDGMQCYSVGHSSRVIIAAYDIFGFNIKQTRQALDTLANQGFKVIMPDFFRGATWDHGADFSQLMPWIQKHGSWDVCKADVKMIIDHVLASDPSAKIGMLGFCWGGWIGMQAASDPTYKLSSWASVHPSLLTAEGVAKTLSPACLLPSKDEPDYGAIYEALSKKPFAAANRFQRFEDCVHGWCAARADYSDALNAARTSEALGIFAGFFASTLAPGAKL</sequence>
<evidence type="ECO:0000313" key="3">
    <source>
        <dbReference type="Proteomes" id="UP000319731"/>
    </source>
</evidence>
<dbReference type="RefSeq" id="XP_031022172.1">
    <property type="nucleotide sequence ID" value="XM_031171840.1"/>
</dbReference>
<organism evidence="2 3">
    <name type="scientific">Synchytrium microbalum</name>
    <dbReference type="NCBI Taxonomy" id="1806994"/>
    <lineage>
        <taxon>Eukaryota</taxon>
        <taxon>Fungi</taxon>
        <taxon>Fungi incertae sedis</taxon>
        <taxon>Chytridiomycota</taxon>
        <taxon>Chytridiomycota incertae sedis</taxon>
        <taxon>Chytridiomycetes</taxon>
        <taxon>Synchytriales</taxon>
        <taxon>Synchytriaceae</taxon>
        <taxon>Synchytrium</taxon>
    </lineage>
</organism>
<dbReference type="OrthoDB" id="2147163at2759"/>
<dbReference type="PANTHER" id="PTHR47668">
    <property type="entry name" value="DIENELACTONE HYDROLASE FAMILY PROTEIN (AFU_ORTHOLOGUE AFUA_6G01940)"/>
    <property type="match status" value="1"/>
</dbReference>
<dbReference type="GeneID" id="42007137"/>
<reference evidence="2 3" key="1">
    <citation type="journal article" date="2019" name="Sci. Rep.">
        <title>Comparative genomics of chytrid fungi reveal insights into the obligate biotrophic and pathogenic lifestyle of Synchytrium endobioticum.</title>
        <authorList>
            <person name="van de Vossenberg B.T.L.H."/>
            <person name="Warris S."/>
            <person name="Nguyen H.D.T."/>
            <person name="van Gent-Pelzer M.P.E."/>
            <person name="Joly D.L."/>
            <person name="van de Geest H.C."/>
            <person name="Bonants P.J.M."/>
            <person name="Smith D.S."/>
            <person name="Levesque C.A."/>
            <person name="van der Lee T.A.J."/>
        </authorList>
    </citation>
    <scope>NUCLEOTIDE SEQUENCE [LARGE SCALE GENOMIC DNA]</scope>
    <source>
        <strain evidence="2 3">JEL517</strain>
    </source>
</reference>
<protein>
    <recommendedName>
        <fullName evidence="1">Dienelactone hydrolase domain-containing protein</fullName>
    </recommendedName>
</protein>
<keyword evidence="3" id="KW-1185">Reference proteome</keyword>
<comment type="caution">
    <text evidence="2">The sequence shown here is derived from an EMBL/GenBank/DDBJ whole genome shotgun (WGS) entry which is preliminary data.</text>
</comment>
<proteinExistence type="predicted"/>
<dbReference type="InterPro" id="IPR002925">
    <property type="entry name" value="Dienelactn_hydro"/>
</dbReference>
<dbReference type="AlphaFoldDB" id="A0A507BII2"/>
<evidence type="ECO:0000313" key="2">
    <source>
        <dbReference type="EMBL" id="TPX30530.1"/>
    </source>
</evidence>
<dbReference type="InterPro" id="IPR029058">
    <property type="entry name" value="AB_hydrolase_fold"/>
</dbReference>
<gene>
    <name evidence="2" type="ORF">SmJEL517_g05914</name>
</gene>